<gene>
    <name evidence="6" type="ORF">HA49_16695</name>
</gene>
<dbReference type="InterPro" id="IPR051054">
    <property type="entry name" value="SorC_transcr_regulators"/>
</dbReference>
<accession>A0A095T620</accession>
<dbReference type="OrthoDB" id="8339232at2"/>
<dbReference type="Gene3D" id="1.10.10.10">
    <property type="entry name" value="Winged helix-like DNA-binding domain superfamily/Winged helix DNA-binding domain"/>
    <property type="match status" value="1"/>
</dbReference>
<keyword evidence="4" id="KW-0804">Transcription</keyword>
<organism evidence="6 7">
    <name type="scientific">Tatumella morbirosei</name>
    <dbReference type="NCBI Taxonomy" id="642227"/>
    <lineage>
        <taxon>Bacteria</taxon>
        <taxon>Pseudomonadati</taxon>
        <taxon>Pseudomonadota</taxon>
        <taxon>Gammaproteobacteria</taxon>
        <taxon>Enterobacterales</taxon>
        <taxon>Erwiniaceae</taxon>
        <taxon>Tatumella</taxon>
    </lineage>
</organism>
<dbReference type="InterPro" id="IPR037171">
    <property type="entry name" value="NagB/RpiA_transferase-like"/>
</dbReference>
<comment type="similarity">
    <text evidence="1">Belongs to the SorC transcriptional regulatory family.</text>
</comment>
<proteinExistence type="inferred from homology"/>
<evidence type="ECO:0000256" key="4">
    <source>
        <dbReference type="ARBA" id="ARBA00023163"/>
    </source>
</evidence>
<dbReference type="InterPro" id="IPR007324">
    <property type="entry name" value="Sugar-bd_dom_put"/>
</dbReference>
<dbReference type="eggNOG" id="COG2390">
    <property type="taxonomic scope" value="Bacteria"/>
</dbReference>
<dbReference type="RefSeq" id="WP_038021917.1">
    <property type="nucleotide sequence ID" value="NZ_JPKR02000003.1"/>
</dbReference>
<dbReference type="GO" id="GO:0030246">
    <property type="term" value="F:carbohydrate binding"/>
    <property type="evidence" value="ECO:0007669"/>
    <property type="project" value="InterPro"/>
</dbReference>
<evidence type="ECO:0000256" key="3">
    <source>
        <dbReference type="ARBA" id="ARBA00023125"/>
    </source>
</evidence>
<keyword evidence="3" id="KW-0238">DNA-binding</keyword>
<evidence type="ECO:0000256" key="1">
    <source>
        <dbReference type="ARBA" id="ARBA00010466"/>
    </source>
</evidence>
<evidence type="ECO:0000313" key="7">
    <source>
        <dbReference type="Proteomes" id="UP000029577"/>
    </source>
</evidence>
<keyword evidence="7" id="KW-1185">Reference proteome</keyword>
<dbReference type="PANTHER" id="PTHR34294:SF12">
    <property type="entry name" value="SUGAR-BINDING TRANSCRIPTIONAL REGULATOR"/>
    <property type="match status" value="1"/>
</dbReference>
<dbReference type="Gene3D" id="3.40.50.1360">
    <property type="match status" value="1"/>
</dbReference>
<dbReference type="STRING" id="642227.HA49_16695"/>
<dbReference type="AlphaFoldDB" id="A0A095T620"/>
<dbReference type="Proteomes" id="UP000029577">
    <property type="component" value="Unassembled WGS sequence"/>
</dbReference>
<comment type="caution">
    <text evidence="6">The sequence shown here is derived from an EMBL/GenBank/DDBJ whole genome shotgun (WGS) entry which is preliminary data.</text>
</comment>
<dbReference type="InterPro" id="IPR036390">
    <property type="entry name" value="WH_DNA-bd_sf"/>
</dbReference>
<dbReference type="GO" id="GO:0003677">
    <property type="term" value="F:DNA binding"/>
    <property type="evidence" value="ECO:0007669"/>
    <property type="project" value="UniProtKB-KW"/>
</dbReference>
<evidence type="ECO:0000256" key="2">
    <source>
        <dbReference type="ARBA" id="ARBA00023015"/>
    </source>
</evidence>
<feature type="domain" description="Sugar-binding" evidence="5">
    <location>
        <begin position="62"/>
        <end position="317"/>
    </location>
</feature>
<reference evidence="6" key="1">
    <citation type="submission" date="2014-12" db="EMBL/GenBank/DDBJ databases">
        <title>The draft genome of the Tatumella morbirosei type strain, LMG23360T isolated from pineapple rot.</title>
        <authorList>
            <person name="Smits T.H."/>
            <person name="Palmer M."/>
            <person name="Venter S.N."/>
            <person name="Duffy B."/>
            <person name="Steenkamp E.T."/>
            <person name="Chan W.Y."/>
            <person name="Coutinho T.A."/>
            <person name="Coetzee M.P."/>
            <person name="De Maayer P."/>
        </authorList>
    </citation>
    <scope>NUCLEOTIDE SEQUENCE [LARGE SCALE GENOMIC DNA]</scope>
    <source>
        <strain evidence="6">LMG 23360</strain>
    </source>
</reference>
<evidence type="ECO:0000259" key="5">
    <source>
        <dbReference type="Pfam" id="PF04198"/>
    </source>
</evidence>
<evidence type="ECO:0000313" key="6">
    <source>
        <dbReference type="EMBL" id="KGD72371.1"/>
    </source>
</evidence>
<dbReference type="SUPFAM" id="SSF46785">
    <property type="entry name" value="Winged helix' DNA-binding domain"/>
    <property type="match status" value="1"/>
</dbReference>
<dbReference type="Pfam" id="PF04198">
    <property type="entry name" value="Sugar-bind"/>
    <property type="match status" value="1"/>
</dbReference>
<dbReference type="SUPFAM" id="SSF100950">
    <property type="entry name" value="NagB/RpiA/CoA transferase-like"/>
    <property type="match status" value="1"/>
</dbReference>
<sequence length="320" mass="35267">MEKSGMSRDYELLTEIAVAYYCDEVTQEEIANKFGFSRIKVGRLLKKAKEEGIVEINVRYHPVFSTQLEKQLKERFPVTRALIALDHNDEEEQRRQVAALVSAHLNNVLKDNMVVAVGQGRNVAAVAESSGTIQPKDCRFICGIGGTHRPGDIINADHISRLLSKKFGGSSESLYAPAYVENIQLKELLLQNGTIKETLDRGRKADIALVGIGDMNEDSYMVKLGWFTPQEINDASLTQGVIGDIAGYDFFNARGEHVNTVMDNRVIGLNVEELRQIPCVIAIAAENTKAMAIMGALRTGAIDIIATSARNVRSILSMSQ</sequence>
<dbReference type="EMBL" id="JPKR02000003">
    <property type="protein sequence ID" value="KGD72371.1"/>
    <property type="molecule type" value="Genomic_DNA"/>
</dbReference>
<dbReference type="InterPro" id="IPR036388">
    <property type="entry name" value="WH-like_DNA-bd_sf"/>
</dbReference>
<protein>
    <submittedName>
        <fullName evidence="6">Transcriptional regulator</fullName>
    </submittedName>
</protein>
<dbReference type="PANTHER" id="PTHR34294">
    <property type="entry name" value="TRANSCRIPTIONAL REGULATOR-RELATED"/>
    <property type="match status" value="1"/>
</dbReference>
<keyword evidence="2" id="KW-0805">Transcription regulation</keyword>
<name>A0A095T620_9GAMM</name>